<evidence type="ECO:0000256" key="7">
    <source>
        <dbReference type="ARBA" id="ARBA00047303"/>
    </source>
</evidence>
<dbReference type="GO" id="GO:0003887">
    <property type="term" value="F:DNA-directed DNA polymerase activity"/>
    <property type="evidence" value="ECO:0007669"/>
    <property type="project" value="UniProtKB-KW"/>
</dbReference>
<feature type="compositionally biased region" description="Basic residues" evidence="8">
    <location>
        <begin position="359"/>
        <end position="368"/>
    </location>
</feature>
<dbReference type="GO" id="GO:0042276">
    <property type="term" value="P:error-prone translesion synthesis"/>
    <property type="evidence" value="ECO:0007669"/>
    <property type="project" value="InterPro"/>
</dbReference>
<reference evidence="9" key="1">
    <citation type="submission" date="2022-01" db="EMBL/GenBank/DDBJ databases">
        <title>Genome Sequence Resource for Two Populations of Ditylenchus destructor, the Migratory Endoparasitic Phytonematode.</title>
        <authorList>
            <person name="Zhang H."/>
            <person name="Lin R."/>
            <person name="Xie B."/>
        </authorList>
    </citation>
    <scope>NUCLEOTIDE SEQUENCE</scope>
    <source>
        <strain evidence="9">BazhouSP</strain>
    </source>
</reference>
<dbReference type="EC" id="2.7.7.102" evidence="6"/>
<feature type="compositionally biased region" description="Basic and acidic residues" evidence="8">
    <location>
        <begin position="324"/>
        <end position="358"/>
    </location>
</feature>
<organism evidence="9 10">
    <name type="scientific">Ditylenchus destructor</name>
    <dbReference type="NCBI Taxonomy" id="166010"/>
    <lineage>
        <taxon>Eukaryota</taxon>
        <taxon>Metazoa</taxon>
        <taxon>Ecdysozoa</taxon>
        <taxon>Nematoda</taxon>
        <taxon>Chromadorea</taxon>
        <taxon>Rhabditida</taxon>
        <taxon>Tylenchina</taxon>
        <taxon>Tylenchomorpha</taxon>
        <taxon>Sphaerularioidea</taxon>
        <taxon>Anguinidae</taxon>
        <taxon>Anguininae</taxon>
        <taxon>Ditylenchus</taxon>
    </lineage>
</organism>
<dbReference type="EC" id="2.7.7.7" evidence="2"/>
<comment type="caution">
    <text evidence="9">The sequence shown here is derived from an EMBL/GenBank/DDBJ whole genome shotgun (WGS) entry which is preliminary data.</text>
</comment>
<keyword evidence="3" id="KW-0548">Nucleotidyltransferase</keyword>
<dbReference type="AlphaFoldDB" id="A0AAD4RAB3"/>
<proteinExistence type="inferred from homology"/>
<name>A0AAD4RAB3_9BILA</name>
<gene>
    <name evidence="9" type="ORF">DdX_00387</name>
</gene>
<comment type="similarity">
    <text evidence="1">Belongs to the eukaryotic-type primase small subunit family.</text>
</comment>
<evidence type="ECO:0000256" key="1">
    <source>
        <dbReference type="ARBA" id="ARBA00009762"/>
    </source>
</evidence>
<dbReference type="GO" id="GO:0005759">
    <property type="term" value="C:mitochondrial matrix"/>
    <property type="evidence" value="ECO:0007669"/>
    <property type="project" value="TreeGrafter"/>
</dbReference>
<keyword evidence="3" id="KW-0808">Transferase</keyword>
<dbReference type="GO" id="GO:0031297">
    <property type="term" value="P:replication fork processing"/>
    <property type="evidence" value="ECO:0007669"/>
    <property type="project" value="TreeGrafter"/>
</dbReference>
<dbReference type="Proteomes" id="UP001201812">
    <property type="component" value="Unassembled WGS sequence"/>
</dbReference>
<dbReference type="GO" id="GO:0006264">
    <property type="term" value="P:mitochondrial DNA replication"/>
    <property type="evidence" value="ECO:0007669"/>
    <property type="project" value="TreeGrafter"/>
</dbReference>
<protein>
    <recommendedName>
        <fullName evidence="4">DNA-directed primase/polymerase protein</fullName>
        <ecNumber evidence="6">2.7.7.102</ecNumber>
        <ecNumber evidence="2">2.7.7.7</ecNumber>
    </recommendedName>
</protein>
<comment type="catalytic activity">
    <reaction evidence="7">
        <text>DNA(n) + a 2'-deoxyribonucleoside 5'-triphosphate = DNA(n+1) + diphosphate</text>
        <dbReference type="Rhea" id="RHEA:22508"/>
        <dbReference type="Rhea" id="RHEA-COMP:17339"/>
        <dbReference type="Rhea" id="RHEA-COMP:17340"/>
        <dbReference type="ChEBI" id="CHEBI:33019"/>
        <dbReference type="ChEBI" id="CHEBI:61560"/>
        <dbReference type="ChEBI" id="CHEBI:173112"/>
        <dbReference type="EC" id="2.7.7.7"/>
    </reaction>
    <physiologicalReaction direction="left-to-right" evidence="7">
        <dbReference type="Rhea" id="RHEA:22509"/>
    </physiologicalReaction>
</comment>
<evidence type="ECO:0000256" key="8">
    <source>
        <dbReference type="SAM" id="MobiDB-lite"/>
    </source>
</evidence>
<evidence type="ECO:0000256" key="6">
    <source>
        <dbReference type="ARBA" id="ARBA00044768"/>
    </source>
</evidence>
<evidence type="ECO:0000313" key="10">
    <source>
        <dbReference type="Proteomes" id="UP001201812"/>
    </source>
</evidence>
<dbReference type="PANTHER" id="PTHR31399">
    <property type="entry name" value="DNA-DIRECTED PRIMASE / POLYMERASE PROTEIN"/>
    <property type="match status" value="1"/>
</dbReference>
<sequence length="368" mass="42330">MPKKNYATEGGIERQLKANGFAVFNHQNEAFSRLDLKKNPNRRIFTFEISRHVPGSRKFVCSDIRTFADWYLAPTTSRRNFHEVILENTPCRLFLDLEYIKALNMDIDLPAMMANFLDVCAKLLTSFIGEPVNIYDFLILESSTEEKFSAHVIVHLPNGRVFSSVKDLKVVLTRLIQQLDAENVALINSPQSRNRFLCDTTIYTKNRNFRLYLSSKIAYNTPLSLAEYCSFYHGKAQPSQEDIFMDSLIIPEDFHTFEVIDLGRAMKATSVLLDRTEMKNNDKVRANGQRKGRGKEECPAIRKAERKDDIENEDVSLSKSTTEAPHDIAMKNVEAKTLTKEQMEENPKEIVAKKDSYKSRLRKRLSKV</sequence>
<dbReference type="GO" id="GO:0003682">
    <property type="term" value="F:chromatin binding"/>
    <property type="evidence" value="ECO:0007669"/>
    <property type="project" value="TreeGrafter"/>
</dbReference>
<dbReference type="GO" id="GO:0005634">
    <property type="term" value="C:nucleus"/>
    <property type="evidence" value="ECO:0007669"/>
    <property type="project" value="TreeGrafter"/>
</dbReference>
<dbReference type="GO" id="GO:0009411">
    <property type="term" value="P:response to UV"/>
    <property type="evidence" value="ECO:0007669"/>
    <property type="project" value="TreeGrafter"/>
</dbReference>
<keyword evidence="3" id="KW-0239">DNA-directed DNA polymerase</keyword>
<evidence type="ECO:0000313" key="9">
    <source>
        <dbReference type="EMBL" id="KAI1728223.1"/>
    </source>
</evidence>
<dbReference type="InterPro" id="IPR044917">
    <property type="entry name" value="PRIMPOL"/>
</dbReference>
<dbReference type="EMBL" id="JAKKPZ010000001">
    <property type="protein sequence ID" value="KAI1728223.1"/>
    <property type="molecule type" value="Genomic_DNA"/>
</dbReference>
<evidence type="ECO:0000256" key="4">
    <source>
        <dbReference type="ARBA" id="ARBA00026139"/>
    </source>
</evidence>
<evidence type="ECO:0000256" key="2">
    <source>
        <dbReference type="ARBA" id="ARBA00012417"/>
    </source>
</evidence>
<evidence type="ECO:0000256" key="3">
    <source>
        <dbReference type="ARBA" id="ARBA00022932"/>
    </source>
</evidence>
<evidence type="ECO:0000256" key="5">
    <source>
        <dbReference type="ARBA" id="ARBA00044677"/>
    </source>
</evidence>
<comment type="catalytic activity">
    <reaction evidence="5">
        <text>ssDNA + n NTP = ssDNA/pppN(pN)n-1 hybrid + (n-1) diphosphate.</text>
        <dbReference type="EC" id="2.7.7.102"/>
    </reaction>
</comment>
<accession>A0AAD4RAB3</accession>
<keyword evidence="10" id="KW-1185">Reference proteome</keyword>
<dbReference type="PANTHER" id="PTHR31399:SF0">
    <property type="entry name" value="DNA-DIRECTED PRIMASE_POLYMERASE PROTEIN"/>
    <property type="match status" value="1"/>
</dbReference>
<feature type="region of interest" description="Disordered" evidence="8">
    <location>
        <begin position="305"/>
        <end position="368"/>
    </location>
</feature>